<evidence type="ECO:0000256" key="4">
    <source>
        <dbReference type="ARBA" id="ARBA00023163"/>
    </source>
</evidence>
<organism evidence="7 8">
    <name type="scientific">Parolsenella catena</name>
    <dbReference type="NCBI Taxonomy" id="2003188"/>
    <lineage>
        <taxon>Bacteria</taxon>
        <taxon>Bacillati</taxon>
        <taxon>Actinomycetota</taxon>
        <taxon>Coriobacteriia</taxon>
        <taxon>Coriobacteriales</taxon>
        <taxon>Atopobiaceae</taxon>
        <taxon>Parolsenella</taxon>
    </lineage>
</organism>
<dbReference type="AlphaFoldDB" id="A0A3G9K9S7"/>
<dbReference type="GO" id="GO:0003700">
    <property type="term" value="F:DNA-binding transcription factor activity"/>
    <property type="evidence" value="ECO:0007669"/>
    <property type="project" value="InterPro"/>
</dbReference>
<dbReference type="InterPro" id="IPR037171">
    <property type="entry name" value="NagB/RpiA_transferase-like"/>
</dbReference>
<dbReference type="GeneID" id="88848729"/>
<evidence type="ECO:0000313" key="8">
    <source>
        <dbReference type="Proteomes" id="UP000273154"/>
    </source>
</evidence>
<accession>A0A3G9K9S7</accession>
<dbReference type="SUPFAM" id="SSF100950">
    <property type="entry name" value="NagB/RpiA/CoA transferase-like"/>
    <property type="match status" value="1"/>
</dbReference>
<dbReference type="Proteomes" id="UP000273154">
    <property type="component" value="Chromosome"/>
</dbReference>
<dbReference type="KEGG" id="pcat:Pcatena_05970"/>
<dbReference type="Pfam" id="PF00455">
    <property type="entry name" value="DeoRC"/>
    <property type="match status" value="1"/>
</dbReference>
<dbReference type="PROSITE" id="PS51000">
    <property type="entry name" value="HTH_DEOR_2"/>
    <property type="match status" value="1"/>
</dbReference>
<name>A0A3G9K9S7_9ACTN</name>
<keyword evidence="4" id="KW-0804">Transcription</keyword>
<evidence type="ECO:0000256" key="3">
    <source>
        <dbReference type="ARBA" id="ARBA00023015"/>
    </source>
</evidence>
<dbReference type="PANTHER" id="PTHR30363:SF4">
    <property type="entry name" value="GLYCEROL-3-PHOSPHATE REGULON REPRESSOR"/>
    <property type="match status" value="1"/>
</dbReference>
<dbReference type="Pfam" id="PF08220">
    <property type="entry name" value="HTH_DeoR"/>
    <property type="match status" value="1"/>
</dbReference>
<protein>
    <recommendedName>
        <fullName evidence="1">Lactose phosphotransferase system repressor</fullName>
    </recommendedName>
</protein>
<dbReference type="InterPro" id="IPR036390">
    <property type="entry name" value="WH_DNA-bd_sf"/>
</dbReference>
<comment type="function">
    <text evidence="5">Repressor of the lactose catabolism operon. Galactose-6-phosphate is the inducer.</text>
</comment>
<evidence type="ECO:0000256" key="2">
    <source>
        <dbReference type="ARBA" id="ARBA00022491"/>
    </source>
</evidence>
<evidence type="ECO:0000313" key="7">
    <source>
        <dbReference type="EMBL" id="BBH50010.1"/>
    </source>
</evidence>
<dbReference type="Gene3D" id="1.10.10.10">
    <property type="entry name" value="Winged helix-like DNA-binding domain superfamily/Winged helix DNA-binding domain"/>
    <property type="match status" value="1"/>
</dbReference>
<keyword evidence="3" id="KW-0805">Transcription regulation</keyword>
<sequence>MFPEERRAQVARIIDETGRVTVSELARRFGVTEDLMRRDLKQLAEEGRCQKVYGGATRVENVRERPMSARIDQHAGEKLAIACKALPLVGPGQTVYLDMSSTCVQLARLIASSGVGCTVVTPMVDVLVALAGAPGVTTLCCGGTMRADLSGLTGSIALDVVGRFRFDAAFMGAYGMDAETGEVSTFDADDGALKAAAMARASQAYLLCESAKFSAFGTYRFASLADFDALVCDAETGTGVDRVRSLGVDVL</sequence>
<dbReference type="RefSeq" id="WP_172596361.1">
    <property type="nucleotide sequence ID" value="NZ_AP019367.1"/>
</dbReference>
<dbReference type="InterPro" id="IPR050313">
    <property type="entry name" value="Carb_Metab_HTH_regulators"/>
</dbReference>
<evidence type="ECO:0000256" key="5">
    <source>
        <dbReference type="ARBA" id="ARBA00024937"/>
    </source>
</evidence>
<dbReference type="SUPFAM" id="SSF46785">
    <property type="entry name" value="Winged helix' DNA-binding domain"/>
    <property type="match status" value="1"/>
</dbReference>
<reference evidence="8" key="1">
    <citation type="submission" date="2018-11" db="EMBL/GenBank/DDBJ databases">
        <title>Comparative genomics of Parolsenella catena and Libanicoccus massiliensis: Reclassification of Libanicoccus massiliensis as Parolsenella massiliensis comb. nov.</title>
        <authorList>
            <person name="Sakamoto M."/>
            <person name="Ikeyama N."/>
            <person name="Murakami T."/>
            <person name="Mori H."/>
            <person name="Yuki M."/>
            <person name="Ohkuma M."/>
        </authorList>
    </citation>
    <scope>NUCLEOTIDE SEQUENCE [LARGE SCALE GENOMIC DNA]</scope>
    <source>
        <strain evidence="8">JCM 31932</strain>
    </source>
</reference>
<keyword evidence="8" id="KW-1185">Reference proteome</keyword>
<keyword evidence="2" id="KW-0678">Repressor</keyword>
<dbReference type="EMBL" id="AP019367">
    <property type="protein sequence ID" value="BBH50010.1"/>
    <property type="molecule type" value="Genomic_DNA"/>
</dbReference>
<evidence type="ECO:0000256" key="1">
    <source>
        <dbReference type="ARBA" id="ARBA00021390"/>
    </source>
</evidence>
<gene>
    <name evidence="7" type="ORF">Pcatena_05970</name>
</gene>
<dbReference type="PRINTS" id="PR00037">
    <property type="entry name" value="HTHLACR"/>
</dbReference>
<dbReference type="SMART" id="SM01134">
    <property type="entry name" value="DeoRC"/>
    <property type="match status" value="1"/>
</dbReference>
<dbReference type="InterPro" id="IPR014036">
    <property type="entry name" value="DeoR-like_C"/>
</dbReference>
<dbReference type="InterPro" id="IPR036388">
    <property type="entry name" value="WH-like_DNA-bd_sf"/>
</dbReference>
<dbReference type="InterPro" id="IPR001034">
    <property type="entry name" value="DeoR_HTH"/>
</dbReference>
<dbReference type="SMART" id="SM00420">
    <property type="entry name" value="HTH_DEOR"/>
    <property type="match status" value="1"/>
</dbReference>
<feature type="domain" description="HTH deoR-type" evidence="6">
    <location>
        <begin position="3"/>
        <end position="58"/>
    </location>
</feature>
<dbReference type="PANTHER" id="PTHR30363">
    <property type="entry name" value="HTH-TYPE TRANSCRIPTIONAL REGULATOR SRLR-RELATED"/>
    <property type="match status" value="1"/>
</dbReference>
<proteinExistence type="predicted"/>
<evidence type="ECO:0000259" key="6">
    <source>
        <dbReference type="PROSITE" id="PS51000"/>
    </source>
</evidence>